<dbReference type="Proteomes" id="UP000184079">
    <property type="component" value="Unassembled WGS sequence"/>
</dbReference>
<sequence>MKNIYYALTSLAIVLTSLFLLPNTSHAANGDVYDVGQAILNVRSSPSIDSEIVGQLQAGDQLVEFGEQHGWVQTYFGGKEAWVAKHYLIPVKHDKPVQVQVQATPNEGSSSSQVQPQAQTSNASHSLNGYNIMLDPGHGGYDPGSIGINGVREKFLTLETSKQIAEQLRAAGANVLLTRSSDSYVSLGDRIRISDAYTTHAFISVHYNAFPNSSADGINTFYYSSKDQKLAEHVHQGLASAVTLRDRGMVPNNYYVLRNNHAPSILLELGFLTNYNDFATIRSNSFQHQVANGITNGLKNYFAN</sequence>
<organism evidence="6 7">
    <name type="scientific">Virgibacillus chiguensis</name>
    <dbReference type="NCBI Taxonomy" id="411959"/>
    <lineage>
        <taxon>Bacteria</taxon>
        <taxon>Bacillati</taxon>
        <taxon>Bacillota</taxon>
        <taxon>Bacilli</taxon>
        <taxon>Bacillales</taxon>
        <taxon>Bacillaceae</taxon>
        <taxon>Virgibacillus</taxon>
    </lineage>
</organism>
<evidence type="ECO:0000256" key="1">
    <source>
        <dbReference type="ARBA" id="ARBA00022801"/>
    </source>
</evidence>
<dbReference type="SMART" id="SM00287">
    <property type="entry name" value="SH3b"/>
    <property type="match status" value="1"/>
</dbReference>
<dbReference type="GO" id="GO:0071555">
    <property type="term" value="P:cell wall organization"/>
    <property type="evidence" value="ECO:0007669"/>
    <property type="project" value="UniProtKB-KW"/>
</dbReference>
<keyword evidence="2" id="KW-0961">Cell wall biogenesis/degradation</keyword>
<dbReference type="InterPro" id="IPR002508">
    <property type="entry name" value="MurNAc-LAA_cat"/>
</dbReference>
<dbReference type="PROSITE" id="PS51781">
    <property type="entry name" value="SH3B"/>
    <property type="match status" value="1"/>
</dbReference>
<dbReference type="Pfam" id="PF01520">
    <property type="entry name" value="Amidase_3"/>
    <property type="match status" value="1"/>
</dbReference>
<dbReference type="SUPFAM" id="SSF53187">
    <property type="entry name" value="Zn-dependent exopeptidases"/>
    <property type="match status" value="1"/>
</dbReference>
<dbReference type="GO" id="GO:0030288">
    <property type="term" value="C:outer membrane-bounded periplasmic space"/>
    <property type="evidence" value="ECO:0007669"/>
    <property type="project" value="TreeGrafter"/>
</dbReference>
<keyword evidence="7" id="KW-1185">Reference proteome</keyword>
<keyword evidence="1" id="KW-0378">Hydrolase</keyword>
<evidence type="ECO:0000259" key="5">
    <source>
        <dbReference type="PROSITE" id="PS51781"/>
    </source>
</evidence>
<name>A0A1M5R802_9BACI</name>
<dbReference type="PANTHER" id="PTHR30404:SF0">
    <property type="entry name" value="N-ACETYLMURAMOYL-L-ALANINE AMIDASE AMIC"/>
    <property type="match status" value="1"/>
</dbReference>
<dbReference type="AlphaFoldDB" id="A0A1M5R802"/>
<dbReference type="EMBL" id="FQXD01000005">
    <property type="protein sequence ID" value="SHH22166.1"/>
    <property type="molecule type" value="Genomic_DNA"/>
</dbReference>
<feature type="region of interest" description="Disordered" evidence="3">
    <location>
        <begin position="103"/>
        <end position="123"/>
    </location>
</feature>
<proteinExistence type="predicted"/>
<dbReference type="GO" id="GO:0009253">
    <property type="term" value="P:peptidoglycan catabolic process"/>
    <property type="evidence" value="ECO:0007669"/>
    <property type="project" value="InterPro"/>
</dbReference>
<evidence type="ECO:0000256" key="4">
    <source>
        <dbReference type="SAM" id="SignalP"/>
    </source>
</evidence>
<gene>
    <name evidence="6" type="ORF">SAMN05421807_10546</name>
</gene>
<evidence type="ECO:0000256" key="3">
    <source>
        <dbReference type="SAM" id="MobiDB-lite"/>
    </source>
</evidence>
<evidence type="ECO:0000313" key="6">
    <source>
        <dbReference type="EMBL" id="SHH22166.1"/>
    </source>
</evidence>
<evidence type="ECO:0000313" key="7">
    <source>
        <dbReference type="Proteomes" id="UP000184079"/>
    </source>
</evidence>
<feature type="domain" description="SH3b" evidence="5">
    <location>
        <begin position="30"/>
        <end position="92"/>
    </location>
</feature>
<dbReference type="Pfam" id="PF08239">
    <property type="entry name" value="SH3_3"/>
    <property type="match status" value="1"/>
</dbReference>
<keyword evidence="4" id="KW-0732">Signal</keyword>
<reference evidence="7" key="1">
    <citation type="submission" date="2016-11" db="EMBL/GenBank/DDBJ databases">
        <authorList>
            <person name="Varghese N."/>
            <person name="Submissions S."/>
        </authorList>
    </citation>
    <scope>NUCLEOTIDE SEQUENCE [LARGE SCALE GENOMIC DNA]</scope>
    <source>
        <strain evidence="7">CGMCC 1.6496</strain>
    </source>
</reference>
<dbReference type="GO" id="GO:0008745">
    <property type="term" value="F:N-acetylmuramoyl-L-alanine amidase activity"/>
    <property type="evidence" value="ECO:0007669"/>
    <property type="project" value="InterPro"/>
</dbReference>
<evidence type="ECO:0000256" key="2">
    <source>
        <dbReference type="ARBA" id="ARBA00023316"/>
    </source>
</evidence>
<dbReference type="SMART" id="SM00646">
    <property type="entry name" value="Ami_3"/>
    <property type="match status" value="1"/>
</dbReference>
<protein>
    <submittedName>
        <fullName evidence="6">N-acetylmuramoyl-L-alanine amidase</fullName>
    </submittedName>
</protein>
<feature type="signal peptide" evidence="4">
    <location>
        <begin position="1"/>
        <end position="27"/>
    </location>
</feature>
<dbReference type="InterPro" id="IPR050695">
    <property type="entry name" value="N-acetylmuramoyl_amidase_3"/>
</dbReference>
<dbReference type="InterPro" id="IPR003646">
    <property type="entry name" value="SH3-like_bac-type"/>
</dbReference>
<feature type="chain" id="PRO_5012861374" evidence="4">
    <location>
        <begin position="28"/>
        <end position="304"/>
    </location>
</feature>
<accession>A0A1M5R802</accession>
<dbReference type="Gene3D" id="3.40.630.40">
    <property type="entry name" value="Zn-dependent exopeptidases"/>
    <property type="match status" value="1"/>
</dbReference>
<dbReference type="RefSeq" id="WP_073006795.1">
    <property type="nucleotide sequence ID" value="NZ_FQXD01000005.1"/>
</dbReference>
<dbReference type="CDD" id="cd02696">
    <property type="entry name" value="MurNAc-LAA"/>
    <property type="match status" value="1"/>
</dbReference>
<dbReference type="Gene3D" id="2.30.30.40">
    <property type="entry name" value="SH3 Domains"/>
    <property type="match status" value="1"/>
</dbReference>
<dbReference type="PANTHER" id="PTHR30404">
    <property type="entry name" value="N-ACETYLMURAMOYL-L-ALANINE AMIDASE"/>
    <property type="match status" value="1"/>
</dbReference>